<name>A0A8I1JMT0_PSEPU</name>
<organism evidence="1 2">
    <name type="scientific">Pseudomonas putida</name>
    <name type="common">Arthrobacter siderocapsulatus</name>
    <dbReference type="NCBI Taxonomy" id="303"/>
    <lineage>
        <taxon>Bacteria</taxon>
        <taxon>Pseudomonadati</taxon>
        <taxon>Pseudomonadota</taxon>
        <taxon>Gammaproteobacteria</taxon>
        <taxon>Pseudomonadales</taxon>
        <taxon>Pseudomonadaceae</taxon>
        <taxon>Pseudomonas</taxon>
    </lineage>
</organism>
<sequence>MSRTLIITPVARYLSGTTDLNALAGYAKLYPDHRVEMWNDKFELVFSSGDITMIPEIWTSQPIPTGLDIVGLKQQFEARAASVLSDYEEPVDFSPDSSYPDGRYKDLEVRAAWMMYVDLAIMNFGQAR</sequence>
<evidence type="ECO:0000313" key="1">
    <source>
        <dbReference type="EMBL" id="MBI6885790.1"/>
    </source>
</evidence>
<comment type="caution">
    <text evidence="1">The sequence shown here is derived from an EMBL/GenBank/DDBJ whole genome shotgun (WGS) entry which is preliminary data.</text>
</comment>
<reference evidence="1" key="1">
    <citation type="submission" date="2020-12" db="EMBL/GenBank/DDBJ databases">
        <title>Enhanced detection system for hospital associated transmission using whole genome sequencing surveillance.</title>
        <authorList>
            <person name="Harrison L.H."/>
            <person name="Van Tyne D."/>
            <person name="Marsh J.W."/>
            <person name="Griffith M.P."/>
            <person name="Snyder D.J."/>
            <person name="Cooper V.S."/>
            <person name="Mustapha M."/>
        </authorList>
    </citation>
    <scope>NUCLEOTIDE SEQUENCE</scope>
    <source>
        <strain evidence="1">PSB00042</strain>
    </source>
</reference>
<protein>
    <submittedName>
        <fullName evidence="1">Uncharacterized protein</fullName>
    </submittedName>
</protein>
<dbReference type="Proteomes" id="UP000637061">
    <property type="component" value="Unassembled WGS sequence"/>
</dbReference>
<dbReference type="RefSeq" id="WP_198747718.1">
    <property type="nucleotide sequence ID" value="NZ_JAEHTE010000023.1"/>
</dbReference>
<evidence type="ECO:0000313" key="2">
    <source>
        <dbReference type="Proteomes" id="UP000637061"/>
    </source>
</evidence>
<dbReference type="AlphaFoldDB" id="A0A8I1JMT0"/>
<proteinExistence type="predicted"/>
<accession>A0A8I1JMT0</accession>
<dbReference type="EMBL" id="JAEHTE010000023">
    <property type="protein sequence ID" value="MBI6885790.1"/>
    <property type="molecule type" value="Genomic_DNA"/>
</dbReference>
<gene>
    <name evidence="1" type="ORF">JEU22_17935</name>
</gene>